<feature type="transmembrane region" description="Helical" evidence="1">
    <location>
        <begin position="129"/>
        <end position="152"/>
    </location>
</feature>
<dbReference type="OrthoDB" id="3234297at2759"/>
<keyword evidence="1" id="KW-1133">Transmembrane helix</keyword>
<feature type="transmembrane region" description="Helical" evidence="1">
    <location>
        <begin position="172"/>
        <end position="191"/>
    </location>
</feature>
<dbReference type="EMBL" id="WIUZ02000013">
    <property type="protein sequence ID" value="KAF9781545.1"/>
    <property type="molecule type" value="Genomic_DNA"/>
</dbReference>
<reference evidence="2" key="2">
    <citation type="submission" date="2020-11" db="EMBL/GenBank/DDBJ databases">
        <authorList>
            <consortium name="DOE Joint Genome Institute"/>
            <person name="Kuo A."/>
            <person name="Miyauchi S."/>
            <person name="Kiss E."/>
            <person name="Drula E."/>
            <person name="Kohler A."/>
            <person name="Sanchez-Garcia M."/>
            <person name="Andreopoulos B."/>
            <person name="Barry K.W."/>
            <person name="Bonito G."/>
            <person name="Buee M."/>
            <person name="Carver A."/>
            <person name="Chen C."/>
            <person name="Cichocki N."/>
            <person name="Clum A."/>
            <person name="Culley D."/>
            <person name="Crous P.W."/>
            <person name="Fauchery L."/>
            <person name="Girlanda M."/>
            <person name="Hayes R."/>
            <person name="Keri Z."/>
            <person name="Labutti K."/>
            <person name="Lipzen A."/>
            <person name="Lombard V."/>
            <person name="Magnuson J."/>
            <person name="Maillard F."/>
            <person name="Morin E."/>
            <person name="Murat C."/>
            <person name="Nolan M."/>
            <person name="Ohm R."/>
            <person name="Pangilinan J."/>
            <person name="Pereira M."/>
            <person name="Perotto S."/>
            <person name="Peter M."/>
            <person name="Riley R."/>
            <person name="Sitrit Y."/>
            <person name="Stielow B."/>
            <person name="Szollosi G."/>
            <person name="Zifcakova L."/>
            <person name="Stursova M."/>
            <person name="Spatafora J.W."/>
            <person name="Tedersoo L."/>
            <person name="Vaario L.-M."/>
            <person name="Yamada A."/>
            <person name="Yan M."/>
            <person name="Wang P."/>
            <person name="Xu J."/>
            <person name="Bruns T."/>
            <person name="Baldrian P."/>
            <person name="Vilgalys R."/>
            <person name="Henrissat B."/>
            <person name="Grigoriev I.V."/>
            <person name="Hibbett D."/>
            <person name="Nagy L.G."/>
            <person name="Martin F.M."/>
        </authorList>
    </citation>
    <scope>NUCLEOTIDE SEQUENCE</scope>
    <source>
        <strain evidence="2">UH-Tt-Lm1</strain>
    </source>
</reference>
<feature type="transmembrane region" description="Helical" evidence="1">
    <location>
        <begin position="313"/>
        <end position="332"/>
    </location>
</feature>
<feature type="transmembrane region" description="Helical" evidence="1">
    <location>
        <begin position="234"/>
        <end position="254"/>
    </location>
</feature>
<organism evidence="2 3">
    <name type="scientific">Thelephora terrestris</name>
    <dbReference type="NCBI Taxonomy" id="56493"/>
    <lineage>
        <taxon>Eukaryota</taxon>
        <taxon>Fungi</taxon>
        <taxon>Dikarya</taxon>
        <taxon>Basidiomycota</taxon>
        <taxon>Agaricomycotina</taxon>
        <taxon>Agaricomycetes</taxon>
        <taxon>Thelephorales</taxon>
        <taxon>Thelephoraceae</taxon>
        <taxon>Thelephora</taxon>
    </lineage>
</organism>
<gene>
    <name evidence="2" type="ORF">BJ322DRAFT_229924</name>
</gene>
<evidence type="ECO:0000256" key="1">
    <source>
        <dbReference type="SAM" id="Phobius"/>
    </source>
</evidence>
<feature type="transmembrane region" description="Helical" evidence="1">
    <location>
        <begin position="203"/>
        <end position="222"/>
    </location>
</feature>
<dbReference type="Proteomes" id="UP000736335">
    <property type="component" value="Unassembled WGS sequence"/>
</dbReference>
<feature type="transmembrane region" description="Helical" evidence="1">
    <location>
        <begin position="101"/>
        <end position="122"/>
    </location>
</feature>
<sequence>MASDQPTYPPGIDCFVYWYYSEPSDFTMNNCSITNNMVDLTGGDNTWYMNAYCISPPPNDGCPFGFCPNPDIAGLWVRIANYITTFCIAILIFHAPGRVKAAFWSQVLLAYSLLLTCGISLLKHQLTRFHSIVLLCIVCSPVNVYFVCYAIRAFWGTHHLDTVLGRKQYVRRAMVFCSVAVWMAILVYAYVPRDSTTFVQESCGGTSWMEAFFLWTPFVLAWTSAKAGSDGIPFLFTLLTVPILITFAWFVAIIRRRREIWGPSRSFCAGLGEIWGTTVKNYPFLLFCSAVVMPTAYWILTIEIGIVGQNDEISSLTFSQVLAMFAAVPPVIEVAPLVPRLWEWFITFSWLGRVIRHSKTFSPSQDGLFSGSPIEEKGQNFPFELQTPPLQRIPAVLTKP</sequence>
<keyword evidence="3" id="KW-1185">Reference proteome</keyword>
<proteinExistence type="predicted"/>
<feature type="transmembrane region" description="Helical" evidence="1">
    <location>
        <begin position="75"/>
        <end position="95"/>
    </location>
</feature>
<evidence type="ECO:0000313" key="3">
    <source>
        <dbReference type="Proteomes" id="UP000736335"/>
    </source>
</evidence>
<comment type="caution">
    <text evidence="2">The sequence shown here is derived from an EMBL/GenBank/DDBJ whole genome shotgun (WGS) entry which is preliminary data.</text>
</comment>
<protein>
    <submittedName>
        <fullName evidence="2">Uncharacterized protein</fullName>
    </submittedName>
</protein>
<evidence type="ECO:0000313" key="2">
    <source>
        <dbReference type="EMBL" id="KAF9781545.1"/>
    </source>
</evidence>
<name>A0A9P6L3T8_9AGAM</name>
<accession>A0A9P6L3T8</accession>
<dbReference type="AlphaFoldDB" id="A0A9P6L3T8"/>
<reference evidence="2" key="1">
    <citation type="journal article" date="2020" name="Nat. Commun.">
        <title>Large-scale genome sequencing of mycorrhizal fungi provides insights into the early evolution of symbiotic traits.</title>
        <authorList>
            <person name="Miyauchi S."/>
            <person name="Kiss E."/>
            <person name="Kuo A."/>
            <person name="Drula E."/>
            <person name="Kohler A."/>
            <person name="Sanchez-Garcia M."/>
            <person name="Morin E."/>
            <person name="Andreopoulos B."/>
            <person name="Barry K.W."/>
            <person name="Bonito G."/>
            <person name="Buee M."/>
            <person name="Carver A."/>
            <person name="Chen C."/>
            <person name="Cichocki N."/>
            <person name="Clum A."/>
            <person name="Culley D."/>
            <person name="Crous P.W."/>
            <person name="Fauchery L."/>
            <person name="Girlanda M."/>
            <person name="Hayes R.D."/>
            <person name="Keri Z."/>
            <person name="LaButti K."/>
            <person name="Lipzen A."/>
            <person name="Lombard V."/>
            <person name="Magnuson J."/>
            <person name="Maillard F."/>
            <person name="Murat C."/>
            <person name="Nolan M."/>
            <person name="Ohm R.A."/>
            <person name="Pangilinan J."/>
            <person name="Pereira M.F."/>
            <person name="Perotto S."/>
            <person name="Peter M."/>
            <person name="Pfister S."/>
            <person name="Riley R."/>
            <person name="Sitrit Y."/>
            <person name="Stielow J.B."/>
            <person name="Szollosi G."/>
            <person name="Zifcakova L."/>
            <person name="Stursova M."/>
            <person name="Spatafora J.W."/>
            <person name="Tedersoo L."/>
            <person name="Vaario L.M."/>
            <person name="Yamada A."/>
            <person name="Yan M."/>
            <person name="Wang P."/>
            <person name="Xu J."/>
            <person name="Bruns T."/>
            <person name="Baldrian P."/>
            <person name="Vilgalys R."/>
            <person name="Dunand C."/>
            <person name="Henrissat B."/>
            <person name="Grigoriev I.V."/>
            <person name="Hibbett D."/>
            <person name="Nagy L.G."/>
            <person name="Martin F.M."/>
        </authorList>
    </citation>
    <scope>NUCLEOTIDE SEQUENCE</scope>
    <source>
        <strain evidence="2">UH-Tt-Lm1</strain>
    </source>
</reference>
<keyword evidence="1" id="KW-0812">Transmembrane</keyword>
<feature type="transmembrane region" description="Helical" evidence="1">
    <location>
        <begin position="284"/>
        <end position="307"/>
    </location>
</feature>
<keyword evidence="1" id="KW-0472">Membrane</keyword>